<keyword evidence="11" id="KW-1185">Reference proteome</keyword>
<dbReference type="AlphaFoldDB" id="A0A2R5ET95"/>
<gene>
    <name evidence="10" type="ORF">PAT3040_02830</name>
</gene>
<dbReference type="Gene3D" id="1.10.10.60">
    <property type="entry name" value="Homeodomain-like"/>
    <property type="match status" value="2"/>
</dbReference>
<keyword evidence="3" id="KW-0813">Transport</keyword>
<dbReference type="GO" id="GO:0003700">
    <property type="term" value="F:DNA-binding transcription factor activity"/>
    <property type="evidence" value="ECO:0007669"/>
    <property type="project" value="InterPro"/>
</dbReference>
<evidence type="ECO:0000256" key="6">
    <source>
        <dbReference type="ARBA" id="ARBA00023125"/>
    </source>
</evidence>
<evidence type="ECO:0000313" key="11">
    <source>
        <dbReference type="Proteomes" id="UP000245202"/>
    </source>
</evidence>
<dbReference type="Pfam" id="PF01497">
    <property type="entry name" value="Peripla_BP_2"/>
    <property type="match status" value="1"/>
</dbReference>
<protein>
    <recommendedName>
        <fullName evidence="12">AraC family transcriptional regulator</fullName>
    </recommendedName>
</protein>
<dbReference type="Pfam" id="PF12833">
    <property type="entry name" value="HTH_18"/>
    <property type="match status" value="1"/>
</dbReference>
<keyword evidence="4" id="KW-0732">Signal</keyword>
<evidence type="ECO:0000259" key="9">
    <source>
        <dbReference type="PROSITE" id="PS50983"/>
    </source>
</evidence>
<sequence>MDQARSHGERLRSLLFHMLEARQWMLREDQVTEERSRSFYTLLLVASGDCSLYADDGLIPALEQSCFILPPRQRWYISNYSGEEVLLYEITFKMIDADSESVFREPLRPIHYNWRLFPYSRGLKLTRQLTAEEGQEPDSGAESGFSANPGMDWLNRRLVFQTLIGMLLEHNSEHITSGGALPSAERSIAFIEEHYMLPLSIKHLAEQAGMPQSQYVSMIKQLTGSAPLDFLNQLRIKHAKTLLVTTGDPLREIAKKVGFEDEYYFSRRFRQSTGIAPRQYAQSMRGSKKIIDDAGHEVRIPLSPRRIVYFGEVLGDLLALGVRPVGSNLYELGTSWLSEEDGGLEGIEDIGIPFRLSKARALEPDLIILSNMDERIYGEISAIAPTIVYNSYDSLLLRLRRLGEWLGKGEEADSFMDRYSLLLEDAKFAWKQGMSNGEKASVFICHRGRKWFVMGRLGLSELLHNVDGTSLTDGIQALIAAGDAYLMIDRQDIAKHAGDILFIPMPENSSSRETTEQMLRSDLWLSIPAVRRGLAFVVEESRWNLYDAISRIRQLEHLQSLIDRVHENRD</sequence>
<dbReference type="PANTHER" id="PTHR30532:SF26">
    <property type="entry name" value="IRON(3+)-HYDROXAMATE-BINDING PROTEIN FHUD"/>
    <property type="match status" value="1"/>
</dbReference>
<evidence type="ECO:0000313" key="10">
    <source>
        <dbReference type="EMBL" id="GBG08258.1"/>
    </source>
</evidence>
<keyword evidence="6" id="KW-0238">DNA-binding</keyword>
<dbReference type="SUPFAM" id="SSF53807">
    <property type="entry name" value="Helical backbone' metal receptor"/>
    <property type="match status" value="1"/>
</dbReference>
<dbReference type="EMBL" id="BDQX01000163">
    <property type="protein sequence ID" value="GBG08258.1"/>
    <property type="molecule type" value="Genomic_DNA"/>
</dbReference>
<evidence type="ECO:0000256" key="4">
    <source>
        <dbReference type="ARBA" id="ARBA00022729"/>
    </source>
</evidence>
<feature type="domain" description="HTH araC/xylS-type" evidence="8">
    <location>
        <begin position="185"/>
        <end position="283"/>
    </location>
</feature>
<evidence type="ECO:0000256" key="1">
    <source>
        <dbReference type="ARBA" id="ARBA00004196"/>
    </source>
</evidence>
<dbReference type="GO" id="GO:0043565">
    <property type="term" value="F:sequence-specific DNA binding"/>
    <property type="evidence" value="ECO:0007669"/>
    <property type="project" value="InterPro"/>
</dbReference>
<keyword evidence="5" id="KW-0805">Transcription regulation</keyword>
<feature type="domain" description="Fe/B12 periplasmic-binding" evidence="9">
    <location>
        <begin position="305"/>
        <end position="569"/>
    </location>
</feature>
<accession>A0A2R5ET95</accession>
<evidence type="ECO:0000259" key="8">
    <source>
        <dbReference type="PROSITE" id="PS01124"/>
    </source>
</evidence>
<evidence type="ECO:0000256" key="3">
    <source>
        <dbReference type="ARBA" id="ARBA00022448"/>
    </source>
</evidence>
<name>A0A2R5ET95_9BACL</name>
<comment type="similarity">
    <text evidence="2">Belongs to the bacterial solute-binding protein 8 family.</text>
</comment>
<dbReference type="GO" id="GO:1901678">
    <property type="term" value="P:iron coordination entity transport"/>
    <property type="evidence" value="ECO:0007669"/>
    <property type="project" value="UniProtKB-ARBA"/>
</dbReference>
<evidence type="ECO:0008006" key="12">
    <source>
        <dbReference type="Google" id="ProtNLM"/>
    </source>
</evidence>
<dbReference type="PRINTS" id="PR00032">
    <property type="entry name" value="HTHARAC"/>
</dbReference>
<organism evidence="10 11">
    <name type="scientific">Paenibacillus agaridevorans</name>
    <dbReference type="NCBI Taxonomy" id="171404"/>
    <lineage>
        <taxon>Bacteria</taxon>
        <taxon>Bacillati</taxon>
        <taxon>Bacillota</taxon>
        <taxon>Bacilli</taxon>
        <taxon>Bacillales</taxon>
        <taxon>Paenibacillaceae</taxon>
        <taxon>Paenibacillus</taxon>
    </lineage>
</organism>
<dbReference type="Gene3D" id="3.40.50.1980">
    <property type="entry name" value="Nitrogenase molybdenum iron protein domain"/>
    <property type="match status" value="2"/>
</dbReference>
<dbReference type="InterPro" id="IPR020449">
    <property type="entry name" value="Tscrpt_reg_AraC-type_HTH"/>
</dbReference>
<dbReference type="InterPro" id="IPR051313">
    <property type="entry name" value="Bact_iron-sidero_bind"/>
</dbReference>
<evidence type="ECO:0000256" key="2">
    <source>
        <dbReference type="ARBA" id="ARBA00008814"/>
    </source>
</evidence>
<evidence type="ECO:0000256" key="5">
    <source>
        <dbReference type="ARBA" id="ARBA00023015"/>
    </source>
</evidence>
<comment type="caution">
    <text evidence="10">The sequence shown here is derived from an EMBL/GenBank/DDBJ whole genome shotgun (WGS) entry which is preliminary data.</text>
</comment>
<reference evidence="10 11" key="1">
    <citation type="submission" date="2017-08" db="EMBL/GenBank/DDBJ databases">
        <title>Substantial Increase in Enzyme Production by Combined Drug-Resistance Mutations in Paenibacillus agaridevorans.</title>
        <authorList>
            <person name="Tanaka Y."/>
            <person name="Funane K."/>
            <person name="Hosaka T."/>
            <person name="Shiwa Y."/>
            <person name="Fujita N."/>
            <person name="Miyazaki T."/>
            <person name="Yoshikawa H."/>
            <person name="Murakami K."/>
            <person name="Kasahara K."/>
            <person name="Inaoka T."/>
            <person name="Hiraga Y."/>
            <person name="Ochi K."/>
        </authorList>
    </citation>
    <scope>NUCLEOTIDE SEQUENCE [LARGE SCALE GENOMIC DNA]</scope>
    <source>
        <strain evidence="10 11">T-3040</strain>
    </source>
</reference>
<proteinExistence type="inferred from homology"/>
<comment type="subcellular location">
    <subcellularLocation>
        <location evidence="1">Cell envelope</location>
    </subcellularLocation>
</comment>
<keyword evidence="7" id="KW-0804">Transcription</keyword>
<dbReference type="PANTHER" id="PTHR30532">
    <property type="entry name" value="IRON III DICITRATE-BINDING PERIPLASMIC PROTEIN"/>
    <property type="match status" value="1"/>
</dbReference>
<dbReference type="PROSITE" id="PS50983">
    <property type="entry name" value="FE_B12_PBP"/>
    <property type="match status" value="1"/>
</dbReference>
<dbReference type="SMART" id="SM00342">
    <property type="entry name" value="HTH_ARAC"/>
    <property type="match status" value="1"/>
</dbReference>
<dbReference type="Proteomes" id="UP000245202">
    <property type="component" value="Unassembled WGS sequence"/>
</dbReference>
<dbReference type="GO" id="GO:0030288">
    <property type="term" value="C:outer membrane-bounded periplasmic space"/>
    <property type="evidence" value="ECO:0007669"/>
    <property type="project" value="TreeGrafter"/>
</dbReference>
<dbReference type="RefSeq" id="WP_181376611.1">
    <property type="nucleotide sequence ID" value="NZ_BDQX01000163.1"/>
</dbReference>
<dbReference type="InterPro" id="IPR002491">
    <property type="entry name" value="ABC_transptr_periplasmic_BD"/>
</dbReference>
<dbReference type="PROSITE" id="PS01124">
    <property type="entry name" value="HTH_ARAC_FAMILY_2"/>
    <property type="match status" value="1"/>
</dbReference>
<dbReference type="InterPro" id="IPR009057">
    <property type="entry name" value="Homeodomain-like_sf"/>
</dbReference>
<dbReference type="InterPro" id="IPR018060">
    <property type="entry name" value="HTH_AraC"/>
</dbReference>
<dbReference type="SUPFAM" id="SSF46689">
    <property type="entry name" value="Homeodomain-like"/>
    <property type="match status" value="1"/>
</dbReference>
<evidence type="ECO:0000256" key="7">
    <source>
        <dbReference type="ARBA" id="ARBA00023163"/>
    </source>
</evidence>